<name>A0A7Z8D0B4_CARDV</name>
<dbReference type="RefSeq" id="WP_135025746.1">
    <property type="nucleotide sequence ID" value="NZ_JBFUWK010000004.1"/>
</dbReference>
<proteinExistence type="predicted"/>
<evidence type="ECO:0000313" key="1">
    <source>
        <dbReference type="EMBL" id="TFJ28668.1"/>
    </source>
</evidence>
<organism evidence="1 2">
    <name type="scientific">Carnobacterium divergens</name>
    <name type="common">Lactobacillus divergens</name>
    <dbReference type="NCBI Taxonomy" id="2748"/>
    <lineage>
        <taxon>Bacteria</taxon>
        <taxon>Bacillati</taxon>
        <taxon>Bacillota</taxon>
        <taxon>Bacilli</taxon>
        <taxon>Lactobacillales</taxon>
        <taxon>Carnobacteriaceae</taxon>
        <taxon>Carnobacterium</taxon>
    </lineage>
</organism>
<gene>
    <name evidence="1" type="ORF">CKN69_03825</name>
</gene>
<dbReference type="EMBL" id="NRPP01000007">
    <property type="protein sequence ID" value="TFJ28668.1"/>
    <property type="molecule type" value="Genomic_DNA"/>
</dbReference>
<protein>
    <submittedName>
        <fullName evidence="1">Uncharacterized protein</fullName>
    </submittedName>
</protein>
<accession>A0A7Z8D0B4</accession>
<dbReference type="AlphaFoldDB" id="A0A7Z8D0B4"/>
<dbReference type="Proteomes" id="UP000297938">
    <property type="component" value="Unassembled WGS sequence"/>
</dbReference>
<comment type="caution">
    <text evidence="1">The sequence shown here is derived from an EMBL/GenBank/DDBJ whole genome shotgun (WGS) entry which is preliminary data.</text>
</comment>
<evidence type="ECO:0000313" key="2">
    <source>
        <dbReference type="Proteomes" id="UP000297938"/>
    </source>
</evidence>
<reference evidence="1 2" key="1">
    <citation type="journal article" date="2018" name="Int. J. Food Microbiol.">
        <title>Growth of Carnobacterium spp. isolated from chilled vacuum-packaged meat under relevant acidic conditions.</title>
        <authorList>
            <person name="Zhang P."/>
            <person name="Badoni M."/>
            <person name="Ganzle M."/>
            <person name="Yang X."/>
        </authorList>
    </citation>
    <scope>NUCLEOTIDE SEQUENCE [LARGE SCALE GENOMIC DNA]</scope>
    <source>
        <strain evidence="1 2">B2</strain>
    </source>
</reference>
<sequence>MDKEEQLKYARQFTNGGIKTATFTEWWAGSDVDKEQEVGIAEKSIAPYKLNIVTDGSGNNTFAEGFYFLKNVLSQKNGEIQWQLSKLYEYSLVPASVTRIPIYDYVLSGYVHTSSHGDEKLFLTEIGKDIVNFTLDSPQGKAENITVDEEK</sequence>